<reference evidence="9" key="2">
    <citation type="submission" date="2025-08" db="UniProtKB">
        <authorList>
            <consortium name="RefSeq"/>
        </authorList>
    </citation>
    <scope>IDENTIFICATION</scope>
    <source>
        <strain evidence="9">MV-25-SWS-2005</strain>
        <tissue evidence="9">Whole body</tissue>
    </source>
</reference>
<evidence type="ECO:0000313" key="9">
    <source>
        <dbReference type="RefSeq" id="XP_001361910.3"/>
    </source>
</evidence>
<comment type="similarity">
    <text evidence="6">Belongs to the mitochondrion-specific ribosomal protein mL54 family.</text>
</comment>
<proteinExistence type="inferred from homology"/>
<evidence type="ECO:0000256" key="1">
    <source>
        <dbReference type="ARBA" id="ARBA00004173"/>
    </source>
</evidence>
<gene>
    <name evidence="9" type="primary">mRpL54</name>
</gene>
<dbReference type="RefSeq" id="XP_001361910.3">
    <property type="nucleotide sequence ID" value="XM_001361873.4"/>
</dbReference>
<evidence type="ECO:0000313" key="8">
    <source>
        <dbReference type="Proteomes" id="UP000001819"/>
    </source>
</evidence>
<dbReference type="GO" id="GO:0003735">
    <property type="term" value="F:structural constituent of ribosome"/>
    <property type="evidence" value="ECO:0007669"/>
    <property type="project" value="TreeGrafter"/>
</dbReference>
<protein>
    <recommendedName>
        <fullName evidence="7">Large ribosomal subunit protein mL54</fullName>
    </recommendedName>
</protein>
<keyword evidence="2" id="KW-0809">Transit peptide</keyword>
<name>A0A6I8UWH0_DROPS</name>
<comment type="subcellular location">
    <subcellularLocation>
        <location evidence="1">Mitochondrion</location>
    </subcellularLocation>
</comment>
<evidence type="ECO:0000256" key="2">
    <source>
        <dbReference type="ARBA" id="ARBA00022946"/>
    </source>
</evidence>
<dbReference type="Pfam" id="PF08561">
    <property type="entry name" value="Ribosomal_L37"/>
    <property type="match status" value="1"/>
</dbReference>
<keyword evidence="4" id="KW-0496">Mitochondrion</keyword>
<sequence>MLWRGHTFAYQGWSVAAFEDYTTKQKFQQLNGYFSIKLKRNQKCINMSSLTAALAMLRQRVIAPALATSTRCYAVKPAAPAAKKKKLGKLGPIMEKKVIPVETDANKLVGYVCGSNYLKTGQDVKIKPDAEYPDWLWTLNTERIIPLDELDPNSKQYWRRLRKLALRRNNQLSKLKKF</sequence>
<evidence type="ECO:0000256" key="7">
    <source>
        <dbReference type="ARBA" id="ARBA00035179"/>
    </source>
</evidence>
<organism evidence="8 9">
    <name type="scientific">Drosophila pseudoobscura pseudoobscura</name>
    <name type="common">Fruit fly</name>
    <dbReference type="NCBI Taxonomy" id="46245"/>
    <lineage>
        <taxon>Eukaryota</taxon>
        <taxon>Metazoa</taxon>
        <taxon>Ecdysozoa</taxon>
        <taxon>Arthropoda</taxon>
        <taxon>Hexapoda</taxon>
        <taxon>Insecta</taxon>
        <taxon>Pterygota</taxon>
        <taxon>Neoptera</taxon>
        <taxon>Endopterygota</taxon>
        <taxon>Diptera</taxon>
        <taxon>Brachycera</taxon>
        <taxon>Muscomorpha</taxon>
        <taxon>Ephydroidea</taxon>
        <taxon>Drosophilidae</taxon>
        <taxon>Drosophila</taxon>
        <taxon>Sophophora</taxon>
    </lineage>
</organism>
<keyword evidence="3 9" id="KW-0689">Ribosomal protein</keyword>
<reference evidence="8" key="1">
    <citation type="submission" date="2024-06" db="UniProtKB">
        <authorList>
            <consortium name="RefSeq"/>
        </authorList>
    </citation>
    <scope>NUCLEOTIDE SEQUENCE [LARGE SCALE GENOMIC DNA]</scope>
    <source>
        <strain evidence="8">MV2-25</strain>
    </source>
</reference>
<dbReference type="AlphaFoldDB" id="A0A6I8UWH0"/>
<dbReference type="InterPro" id="IPR013870">
    <property type="entry name" value="Ribosomal_mL54"/>
</dbReference>
<dbReference type="FunCoup" id="A0A6I8UWH0">
    <property type="interactions" value="188"/>
</dbReference>
<dbReference type="InParanoid" id="A0A6I8UWH0"/>
<dbReference type="PANTHER" id="PTHR28595:SF1">
    <property type="entry name" value="LARGE RIBOSOMAL SUBUNIT PROTEIN ML54"/>
    <property type="match status" value="1"/>
</dbReference>
<dbReference type="KEGG" id="dpo:4805520"/>
<keyword evidence="8" id="KW-1185">Reference proteome</keyword>
<accession>A0A6I8UWH0</accession>
<dbReference type="Proteomes" id="UP000001819">
    <property type="component" value="Chromosome 3"/>
</dbReference>
<keyword evidence="5" id="KW-0687">Ribonucleoprotein</keyword>
<dbReference type="GO" id="GO:0005762">
    <property type="term" value="C:mitochondrial large ribosomal subunit"/>
    <property type="evidence" value="ECO:0007669"/>
    <property type="project" value="TreeGrafter"/>
</dbReference>
<dbReference type="PANTHER" id="PTHR28595">
    <property type="entry name" value="39S RIBOSOMAL PROTEIN L54, MITOCHONDRIAL"/>
    <property type="match status" value="1"/>
</dbReference>
<evidence type="ECO:0000256" key="5">
    <source>
        <dbReference type="ARBA" id="ARBA00023274"/>
    </source>
</evidence>
<evidence type="ECO:0000256" key="4">
    <source>
        <dbReference type="ARBA" id="ARBA00023128"/>
    </source>
</evidence>
<evidence type="ECO:0000256" key="6">
    <source>
        <dbReference type="ARBA" id="ARBA00033752"/>
    </source>
</evidence>
<evidence type="ECO:0000256" key="3">
    <source>
        <dbReference type="ARBA" id="ARBA00022980"/>
    </source>
</evidence>